<reference evidence="2 3" key="1">
    <citation type="submission" date="2020-11" db="EMBL/GenBank/DDBJ databases">
        <title>A novel isolate from a Black sea contaminated sediment with potential to produce alkanes: Plantactinospora alkalitolerans sp. nov.</title>
        <authorList>
            <person name="Carro L."/>
            <person name="Veyisoglu A."/>
            <person name="Guven K."/>
            <person name="Schumann P."/>
            <person name="Klenk H.-P."/>
            <person name="Sahin N."/>
        </authorList>
    </citation>
    <scope>NUCLEOTIDE SEQUENCE [LARGE SCALE GENOMIC DNA]</scope>
    <source>
        <strain evidence="2 3">S1510</strain>
    </source>
</reference>
<protein>
    <recommendedName>
        <fullName evidence="1">Condensation domain-containing protein</fullName>
    </recommendedName>
</protein>
<organism evidence="2 3">
    <name type="scientific">Plantactinospora alkalitolerans</name>
    <dbReference type="NCBI Taxonomy" id="2789879"/>
    <lineage>
        <taxon>Bacteria</taxon>
        <taxon>Bacillati</taxon>
        <taxon>Actinomycetota</taxon>
        <taxon>Actinomycetes</taxon>
        <taxon>Micromonosporales</taxon>
        <taxon>Micromonosporaceae</taxon>
        <taxon>Plantactinospora</taxon>
    </lineage>
</organism>
<dbReference type="PANTHER" id="PTHR45398:SF1">
    <property type="entry name" value="ENZYME, PUTATIVE (JCVI)-RELATED"/>
    <property type="match status" value="1"/>
</dbReference>
<dbReference type="InterPro" id="IPR001242">
    <property type="entry name" value="Condensation_dom"/>
</dbReference>
<dbReference type="Proteomes" id="UP000638560">
    <property type="component" value="Unassembled WGS sequence"/>
</dbReference>
<evidence type="ECO:0000313" key="2">
    <source>
        <dbReference type="EMBL" id="MBF9130103.1"/>
    </source>
</evidence>
<feature type="domain" description="Condensation" evidence="1">
    <location>
        <begin position="2"/>
        <end position="203"/>
    </location>
</feature>
<sequence>MTTVPLLPSQAWFLATLNTGMVHPGRWTLNQIYRLNRDVTGAMAEAAVAHLWSHHDSLRARFRFVDGQWRQEIETPQSPPPILAVNVSLVPDADRAAYVERLGRDLAASLNIGQGPLVRFMFVSSRPGAAPWLIVVAHHLVLDYFSLRIVADDLAIALAALRAQEPVQLPRTAGFAECAEALHDYAARDLRDEWGYWDALPWRTAVRLPAGPYDRPANAVRLWRTTTARSPSGASAQGRDPVAPEVVGLGAVGAVLTEWAGGRVWIQVMHHGRNLVSAPGGRPILPPRAWRTVGWFATAGLRLLPAYQGLDVGAYLDALAAETPAPNHGLGLCLMRWLTPTAATTPMVSRIWADSRVVFDYSSLRSGGTDTGDGIREATEQVKGYYDLLEARSDLYVRVRNLGDQLSIHWDHDPTVYPLETIGRLASRGDELLRAHAGEARAGEAHVAEAAGEAVQ</sequence>
<dbReference type="Gene3D" id="3.30.559.30">
    <property type="entry name" value="Nonribosomal peptide synthetase, condensation domain"/>
    <property type="match status" value="1"/>
</dbReference>
<dbReference type="InterPro" id="IPR023213">
    <property type="entry name" value="CAT-like_dom_sf"/>
</dbReference>
<dbReference type="PANTHER" id="PTHR45398">
    <property type="match status" value="1"/>
</dbReference>
<dbReference type="SUPFAM" id="SSF52777">
    <property type="entry name" value="CoA-dependent acyltransferases"/>
    <property type="match status" value="2"/>
</dbReference>
<comment type="caution">
    <text evidence="2">The sequence shown here is derived from an EMBL/GenBank/DDBJ whole genome shotgun (WGS) entry which is preliminary data.</text>
</comment>
<proteinExistence type="predicted"/>
<name>A0ABS0GVS3_9ACTN</name>
<evidence type="ECO:0000313" key="3">
    <source>
        <dbReference type="Proteomes" id="UP000638560"/>
    </source>
</evidence>
<dbReference type="Gene3D" id="3.30.559.10">
    <property type="entry name" value="Chloramphenicol acetyltransferase-like domain"/>
    <property type="match status" value="1"/>
</dbReference>
<accession>A0ABS0GVS3</accession>
<dbReference type="EMBL" id="JADPUN010000145">
    <property type="protein sequence ID" value="MBF9130103.1"/>
    <property type="molecule type" value="Genomic_DNA"/>
</dbReference>
<gene>
    <name evidence="2" type="ORF">I0C86_14210</name>
</gene>
<dbReference type="RefSeq" id="WP_196201685.1">
    <property type="nucleotide sequence ID" value="NZ_JADPUN010000145.1"/>
</dbReference>
<dbReference type="Pfam" id="PF00668">
    <property type="entry name" value="Condensation"/>
    <property type="match status" value="1"/>
</dbReference>
<keyword evidence="3" id="KW-1185">Reference proteome</keyword>
<evidence type="ECO:0000259" key="1">
    <source>
        <dbReference type="Pfam" id="PF00668"/>
    </source>
</evidence>